<dbReference type="InterPro" id="IPR018841">
    <property type="entry name" value="DUF2442"/>
</dbReference>
<sequence length="106" mass="12052">MYPAVIEVIAGNDYVLKVTFDNGECGFLDMKAVLEFGVFQRIKDKNNFKRVKVSFDTIEWDCGVDLDPEYVYRKCMATEAAMESVCPTRRVETDSAVGESGEKYEK</sequence>
<dbReference type="OrthoDB" id="9803723at2"/>
<protein>
    <recommendedName>
        <fullName evidence="2">DUF2442 domain-containing protein</fullName>
    </recommendedName>
</protein>
<dbReference type="Gene3D" id="3.30.2020.10">
    <property type="entry name" value="NE0471-like N-terminal domain"/>
    <property type="match status" value="1"/>
</dbReference>
<evidence type="ECO:0000313" key="1">
    <source>
        <dbReference type="EMBL" id="ACT17080.1"/>
    </source>
</evidence>
<gene>
    <name evidence="1" type="ordered locus">GM21_1018</name>
</gene>
<organism evidence="1">
    <name type="scientific">Geobacter sp. (strain M21)</name>
    <dbReference type="NCBI Taxonomy" id="443144"/>
    <lineage>
        <taxon>Bacteria</taxon>
        <taxon>Pseudomonadati</taxon>
        <taxon>Thermodesulfobacteriota</taxon>
        <taxon>Desulfuromonadia</taxon>
        <taxon>Geobacterales</taxon>
        <taxon>Geobacteraceae</taxon>
        <taxon>Geobacter</taxon>
    </lineage>
</organism>
<accession>C6E2D4</accession>
<dbReference type="SUPFAM" id="SSF143880">
    <property type="entry name" value="NE0471 N-terminal domain-like"/>
    <property type="match status" value="1"/>
</dbReference>
<name>C6E2D4_GEOSM</name>
<proteinExistence type="predicted"/>
<evidence type="ECO:0008006" key="2">
    <source>
        <dbReference type="Google" id="ProtNLM"/>
    </source>
</evidence>
<dbReference type="STRING" id="443144.GM21_1018"/>
<dbReference type="AlphaFoldDB" id="C6E2D4"/>
<dbReference type="HOGENOM" id="CLU_153045_4_1_7"/>
<dbReference type="EMBL" id="CP001661">
    <property type="protein sequence ID" value="ACT17080.1"/>
    <property type="molecule type" value="Genomic_DNA"/>
</dbReference>
<dbReference type="KEGG" id="gem:GM21_1018"/>
<reference evidence="1" key="1">
    <citation type="submission" date="2009-07" db="EMBL/GenBank/DDBJ databases">
        <title>Complete sequence of Geobacter sp. M21.</title>
        <authorList>
            <consortium name="US DOE Joint Genome Institute"/>
            <person name="Lucas S."/>
            <person name="Copeland A."/>
            <person name="Lapidus A."/>
            <person name="Glavina del Rio T."/>
            <person name="Dalin E."/>
            <person name="Tice H."/>
            <person name="Bruce D."/>
            <person name="Goodwin L."/>
            <person name="Pitluck S."/>
            <person name="Saunders E."/>
            <person name="Brettin T."/>
            <person name="Detter J.C."/>
            <person name="Han C."/>
            <person name="Larimer F."/>
            <person name="Land M."/>
            <person name="Hauser L."/>
            <person name="Kyrpides N."/>
            <person name="Ovchinnikova G."/>
            <person name="Lovley D."/>
        </authorList>
    </citation>
    <scope>NUCLEOTIDE SEQUENCE [LARGE SCALE GENOMIC DNA]</scope>
    <source>
        <strain evidence="1">M21</strain>
    </source>
</reference>
<dbReference type="Pfam" id="PF10387">
    <property type="entry name" value="DUF2442"/>
    <property type="match status" value="1"/>
</dbReference>
<dbReference type="InterPro" id="IPR036782">
    <property type="entry name" value="NE0471-like_N"/>
</dbReference>